<dbReference type="InterPro" id="IPR002347">
    <property type="entry name" value="SDR_fam"/>
</dbReference>
<dbReference type="Pfam" id="PF00106">
    <property type="entry name" value="adh_short"/>
    <property type="match status" value="1"/>
</dbReference>
<organism evidence="4 5">
    <name type="scientific">Solirubrobacter pauli</name>
    <dbReference type="NCBI Taxonomy" id="166793"/>
    <lineage>
        <taxon>Bacteria</taxon>
        <taxon>Bacillati</taxon>
        <taxon>Actinomycetota</taxon>
        <taxon>Thermoleophilia</taxon>
        <taxon>Solirubrobacterales</taxon>
        <taxon>Solirubrobacteraceae</taxon>
        <taxon>Solirubrobacter</taxon>
    </lineage>
</organism>
<accession>A0A660L896</accession>
<dbReference type="AlphaFoldDB" id="A0A660L896"/>
<dbReference type="RefSeq" id="WP_121256657.1">
    <property type="nucleotide sequence ID" value="NZ_RBIL01000002.1"/>
</dbReference>
<name>A0A660L896_9ACTN</name>
<keyword evidence="5" id="KW-1185">Reference proteome</keyword>
<keyword evidence="2" id="KW-0560">Oxidoreductase</keyword>
<dbReference type="PANTHER" id="PTHR44169">
    <property type="entry name" value="NADPH-DEPENDENT 1-ACYLDIHYDROXYACETONE PHOSPHATE REDUCTASE"/>
    <property type="match status" value="1"/>
</dbReference>
<dbReference type="Gene3D" id="3.40.50.720">
    <property type="entry name" value="NAD(P)-binding Rossmann-like Domain"/>
    <property type="match status" value="1"/>
</dbReference>
<reference evidence="4 5" key="1">
    <citation type="submission" date="2018-10" db="EMBL/GenBank/DDBJ databases">
        <title>Genomic Encyclopedia of Archaeal and Bacterial Type Strains, Phase II (KMG-II): from individual species to whole genera.</title>
        <authorList>
            <person name="Goeker M."/>
        </authorList>
    </citation>
    <scope>NUCLEOTIDE SEQUENCE [LARGE SCALE GENOMIC DNA]</scope>
    <source>
        <strain evidence="4 5">DSM 14954</strain>
    </source>
</reference>
<sequence>MELHGAVALVTGANRGLGKAYAEALVAAGAKVYGGARDPQTVTSEGVIPVQLDVTDAAQVAAAAAELTDVTLVVNNAGIGSLATPLTADLDEARRLMEVNYIGLLRVSQAFAPQLAGGALVNVLSVASFRPLLSLSVYSATKAAAWSITTALREELADTLVVGVHAGFIDTDLAAAVPAEDKIPPSQVVDATLEALRTGETEVLADDVSRLAKAALVA</sequence>
<dbReference type="GO" id="GO:0016491">
    <property type="term" value="F:oxidoreductase activity"/>
    <property type="evidence" value="ECO:0007669"/>
    <property type="project" value="UniProtKB-KW"/>
</dbReference>
<dbReference type="InterPro" id="IPR036291">
    <property type="entry name" value="NAD(P)-bd_dom_sf"/>
</dbReference>
<comment type="similarity">
    <text evidence="1 3">Belongs to the short-chain dehydrogenases/reductases (SDR) family.</text>
</comment>
<comment type="caution">
    <text evidence="4">The sequence shown here is derived from an EMBL/GenBank/DDBJ whole genome shotgun (WGS) entry which is preliminary data.</text>
</comment>
<dbReference type="PRINTS" id="PR00080">
    <property type="entry name" value="SDRFAMILY"/>
</dbReference>
<evidence type="ECO:0000256" key="3">
    <source>
        <dbReference type="RuleBase" id="RU000363"/>
    </source>
</evidence>
<dbReference type="SUPFAM" id="SSF51735">
    <property type="entry name" value="NAD(P)-binding Rossmann-fold domains"/>
    <property type="match status" value="1"/>
</dbReference>
<proteinExistence type="inferred from homology"/>
<dbReference type="PRINTS" id="PR00081">
    <property type="entry name" value="GDHRDH"/>
</dbReference>
<dbReference type="OrthoDB" id="3212478at2"/>
<dbReference type="Proteomes" id="UP000278962">
    <property type="component" value="Unassembled WGS sequence"/>
</dbReference>
<gene>
    <name evidence="4" type="ORF">C8N24_5819</name>
</gene>
<dbReference type="InterPro" id="IPR020904">
    <property type="entry name" value="Sc_DH/Rdtase_CS"/>
</dbReference>
<evidence type="ECO:0000313" key="4">
    <source>
        <dbReference type="EMBL" id="RKQ87790.1"/>
    </source>
</evidence>
<protein>
    <submittedName>
        <fullName evidence="4">Short-subunit dehydrogenase</fullName>
    </submittedName>
</protein>
<evidence type="ECO:0000256" key="1">
    <source>
        <dbReference type="ARBA" id="ARBA00006484"/>
    </source>
</evidence>
<evidence type="ECO:0000256" key="2">
    <source>
        <dbReference type="ARBA" id="ARBA00023002"/>
    </source>
</evidence>
<dbReference type="PROSITE" id="PS00061">
    <property type="entry name" value="ADH_SHORT"/>
    <property type="match status" value="1"/>
</dbReference>
<dbReference type="EMBL" id="RBIL01000002">
    <property type="protein sequence ID" value="RKQ87790.1"/>
    <property type="molecule type" value="Genomic_DNA"/>
</dbReference>
<dbReference type="PANTHER" id="PTHR44169:SF6">
    <property type="entry name" value="NADPH-DEPENDENT 1-ACYLDIHYDROXYACETONE PHOSPHATE REDUCTASE"/>
    <property type="match status" value="1"/>
</dbReference>
<evidence type="ECO:0000313" key="5">
    <source>
        <dbReference type="Proteomes" id="UP000278962"/>
    </source>
</evidence>